<sequence>MRNFIKFLCIAIAVLFFPVLVYGEYVQEPGGLWLIDLPEGFILREASSDGKRFLFSSSVVPLDVIALVSEKTENSSGELKSILKSLGNTGTETEVFEWDGFECCFGNLYFPVNPGTADKSYYKGAGLTVPLEGKKGFFTVLAYCESYWADDYNDFMYSILDSVCVKDKHLVYPGPLTTKEFPMDSYYDVKINIKGKDLSFKMPVKSAEANQSVIEREFRLLETYGSSPLLYSAWERYYRFIYKDAFSRISDGAFVIGNLFRFEKGSILSDYEFSQKLLAFIQEFEYLRGVTSSDFINIPESLCKMKGDCDTRCILFLAILHQNNIDGIMMLSKEFSHSLVAVDVQGTGARFPFNGKKYLVGETTAKVDLGLIDSEQSEITAWKGISFPGML</sequence>
<accession>A0A9D9HQE3</accession>
<dbReference type="AlphaFoldDB" id="A0A9D9HQE3"/>
<evidence type="ECO:0008006" key="3">
    <source>
        <dbReference type="Google" id="ProtNLM"/>
    </source>
</evidence>
<evidence type="ECO:0000313" key="2">
    <source>
        <dbReference type="Proteomes" id="UP000823638"/>
    </source>
</evidence>
<gene>
    <name evidence="1" type="ORF">IAA81_07475</name>
</gene>
<name>A0A9D9HQE3_9SPIR</name>
<dbReference type="EMBL" id="JADIMM010000085">
    <property type="protein sequence ID" value="MBO8458052.1"/>
    <property type="molecule type" value="Genomic_DNA"/>
</dbReference>
<dbReference type="Proteomes" id="UP000823638">
    <property type="component" value="Unassembled WGS sequence"/>
</dbReference>
<evidence type="ECO:0000313" key="1">
    <source>
        <dbReference type="EMBL" id="MBO8458052.1"/>
    </source>
</evidence>
<proteinExistence type="predicted"/>
<protein>
    <recommendedName>
        <fullName evidence="3">Transglutaminase-like domain-containing protein</fullName>
    </recommendedName>
</protein>
<reference evidence="1" key="2">
    <citation type="journal article" date="2021" name="PeerJ">
        <title>Extensive microbial diversity within the chicken gut microbiome revealed by metagenomics and culture.</title>
        <authorList>
            <person name="Gilroy R."/>
            <person name="Ravi A."/>
            <person name="Getino M."/>
            <person name="Pursley I."/>
            <person name="Horton D.L."/>
            <person name="Alikhan N.F."/>
            <person name="Baker D."/>
            <person name="Gharbi K."/>
            <person name="Hall N."/>
            <person name="Watson M."/>
            <person name="Adriaenssens E.M."/>
            <person name="Foster-Nyarko E."/>
            <person name="Jarju S."/>
            <person name="Secka A."/>
            <person name="Antonio M."/>
            <person name="Oren A."/>
            <person name="Chaudhuri R.R."/>
            <person name="La Ragione R."/>
            <person name="Hildebrand F."/>
            <person name="Pallen M.J."/>
        </authorList>
    </citation>
    <scope>NUCLEOTIDE SEQUENCE</scope>
    <source>
        <strain evidence="1">10532</strain>
    </source>
</reference>
<comment type="caution">
    <text evidence="1">The sequence shown here is derived from an EMBL/GenBank/DDBJ whole genome shotgun (WGS) entry which is preliminary data.</text>
</comment>
<reference evidence="1" key="1">
    <citation type="submission" date="2020-10" db="EMBL/GenBank/DDBJ databases">
        <authorList>
            <person name="Gilroy R."/>
        </authorList>
    </citation>
    <scope>NUCLEOTIDE SEQUENCE</scope>
    <source>
        <strain evidence="1">10532</strain>
    </source>
</reference>
<organism evidence="1 2">
    <name type="scientific">Candidatus Gallitreponema excrementavium</name>
    <dbReference type="NCBI Taxonomy" id="2840840"/>
    <lineage>
        <taxon>Bacteria</taxon>
        <taxon>Pseudomonadati</taxon>
        <taxon>Spirochaetota</taxon>
        <taxon>Spirochaetia</taxon>
        <taxon>Spirochaetales</taxon>
        <taxon>Candidatus Gallitreponema</taxon>
    </lineage>
</organism>